<evidence type="ECO:0000256" key="6">
    <source>
        <dbReference type="ARBA" id="ARBA00023014"/>
    </source>
</evidence>
<dbReference type="InterPro" id="IPR000385">
    <property type="entry name" value="MoaA_NifB_PqqE_Fe-S-bd_CS"/>
</dbReference>
<dbReference type="InterPro" id="IPR007197">
    <property type="entry name" value="rSAM"/>
</dbReference>
<dbReference type="SFLD" id="SFLDG01386">
    <property type="entry name" value="main_SPASM_domain-containing"/>
    <property type="match status" value="1"/>
</dbReference>
<dbReference type="GO" id="GO:0016491">
    <property type="term" value="F:oxidoreductase activity"/>
    <property type="evidence" value="ECO:0007669"/>
    <property type="project" value="InterPro"/>
</dbReference>
<evidence type="ECO:0000256" key="1">
    <source>
        <dbReference type="ARBA" id="ARBA00001966"/>
    </source>
</evidence>
<dbReference type="Proteomes" id="UP000253034">
    <property type="component" value="Unassembled WGS sequence"/>
</dbReference>
<dbReference type="RefSeq" id="WP_114299035.1">
    <property type="nucleotide sequence ID" value="NZ_QPJT01000023.1"/>
</dbReference>
<sequence length="472" mass="54109">MIDMPFIRLFKTVGSCYVFDVNTTSIIRIEAELYKALKGLNEGRIGWAQIDDGLMVKLQKLLMQGFFKPCNLNTEIKHSAADQIEEYMENNIHQLILQVTQNCNLRCKYCVYSGSYINRVHTKKRMSLEMAKKAVDFYHNHNGNLENAIISFYGGEPLLEIKLIREIIAYAKKVFEGKKLRLNMTTNATLLTDEIVDLLEQNDVSLTISLDGPQKIQDSSRIFAESGRGTFEVIMDNLERIRQKHPEYMENISFNAVLNEENDFQCSSNFFTYDFVHSAIIGATTLNENSVKEELRYNEIFDINYRYELFKAYLFLIGRLEKKYVSKLMEAQIAVMKENIHKKIVAKGKRGTKYHPSGACIAGATRLFVNTDGDLFPCERINESCQAFVLGNLETGFDIDKVKKLLNIAALTPEECKTCWAGDFCNVCAAGMEKGNELSAEKRIERCKKVKEASELQLKEYCTLREHGYHFD</sequence>
<dbReference type="OrthoDB" id="1994517at2"/>
<dbReference type="GO" id="GO:0046872">
    <property type="term" value="F:metal ion binding"/>
    <property type="evidence" value="ECO:0007669"/>
    <property type="project" value="UniProtKB-KW"/>
</dbReference>
<feature type="domain" description="Radical SAM core" evidence="7">
    <location>
        <begin position="87"/>
        <end position="320"/>
    </location>
</feature>
<dbReference type="InterPro" id="IPR058240">
    <property type="entry name" value="rSAM_sf"/>
</dbReference>
<name>A0A369AVH6_9FIRM</name>
<protein>
    <recommendedName>
        <fullName evidence="7">Radical SAM core domain-containing protein</fullName>
    </recommendedName>
</protein>
<dbReference type="Gene3D" id="3.20.20.70">
    <property type="entry name" value="Aldolase class I"/>
    <property type="match status" value="1"/>
</dbReference>
<keyword evidence="4" id="KW-0479">Metal-binding</keyword>
<dbReference type="SFLD" id="SFLDG01384">
    <property type="entry name" value="thioether_bond_formation_requi"/>
    <property type="match status" value="1"/>
</dbReference>
<dbReference type="CDD" id="cd01335">
    <property type="entry name" value="Radical_SAM"/>
    <property type="match status" value="1"/>
</dbReference>
<dbReference type="SFLD" id="SFLDS00029">
    <property type="entry name" value="Radical_SAM"/>
    <property type="match status" value="1"/>
</dbReference>
<evidence type="ECO:0000313" key="8">
    <source>
        <dbReference type="EMBL" id="RCX12217.1"/>
    </source>
</evidence>
<dbReference type="InterPro" id="IPR024001">
    <property type="entry name" value="Cys-rich_pep_rSAM_mat_CcpM"/>
</dbReference>
<evidence type="ECO:0000256" key="3">
    <source>
        <dbReference type="ARBA" id="ARBA00022691"/>
    </source>
</evidence>
<dbReference type="SFLD" id="SFLDG01067">
    <property type="entry name" value="SPASM/twitch_domain_containing"/>
    <property type="match status" value="1"/>
</dbReference>
<gene>
    <name evidence="8" type="ORF">DFR58_12327</name>
</gene>
<keyword evidence="5" id="KW-0408">Iron</keyword>
<dbReference type="PROSITE" id="PS51918">
    <property type="entry name" value="RADICAL_SAM"/>
    <property type="match status" value="1"/>
</dbReference>
<dbReference type="InterPro" id="IPR006638">
    <property type="entry name" value="Elp3/MiaA/NifB-like_rSAM"/>
</dbReference>
<keyword evidence="2" id="KW-0004">4Fe-4S</keyword>
<evidence type="ECO:0000256" key="4">
    <source>
        <dbReference type="ARBA" id="ARBA00022723"/>
    </source>
</evidence>
<dbReference type="SMART" id="SM00729">
    <property type="entry name" value="Elp3"/>
    <property type="match status" value="1"/>
</dbReference>
<dbReference type="InterPro" id="IPR013785">
    <property type="entry name" value="Aldolase_TIM"/>
</dbReference>
<proteinExistence type="predicted"/>
<dbReference type="GO" id="GO:0051539">
    <property type="term" value="F:4 iron, 4 sulfur cluster binding"/>
    <property type="evidence" value="ECO:0007669"/>
    <property type="project" value="UniProtKB-KW"/>
</dbReference>
<dbReference type="GO" id="GO:0032324">
    <property type="term" value="P:molybdopterin cofactor biosynthetic process"/>
    <property type="evidence" value="ECO:0007669"/>
    <property type="project" value="UniProtKB-ARBA"/>
</dbReference>
<accession>A0A369AVH6</accession>
<dbReference type="PROSITE" id="PS01305">
    <property type="entry name" value="MOAA_NIFB_PQQE"/>
    <property type="match status" value="1"/>
</dbReference>
<keyword evidence="9" id="KW-1185">Reference proteome</keyword>
<dbReference type="NCBIfam" id="TIGR04068">
    <property type="entry name" value="rSAM_ocin_clost"/>
    <property type="match status" value="1"/>
</dbReference>
<comment type="caution">
    <text evidence="8">The sequence shown here is derived from an EMBL/GenBank/DDBJ whole genome shotgun (WGS) entry which is preliminary data.</text>
</comment>
<dbReference type="AlphaFoldDB" id="A0A369AVH6"/>
<dbReference type="PANTHER" id="PTHR43273:SF8">
    <property type="entry name" value="RADICAL SAM DOMAIN PROTEIN"/>
    <property type="match status" value="1"/>
</dbReference>
<dbReference type="NCBIfam" id="TIGR04085">
    <property type="entry name" value="rSAM_more_4Fe4S"/>
    <property type="match status" value="1"/>
</dbReference>
<dbReference type="InterPro" id="IPR023885">
    <property type="entry name" value="4Fe4S-binding_SPASM_dom"/>
</dbReference>
<dbReference type="Pfam" id="PF04055">
    <property type="entry name" value="Radical_SAM"/>
    <property type="match status" value="1"/>
</dbReference>
<evidence type="ECO:0000259" key="7">
    <source>
        <dbReference type="PROSITE" id="PS51918"/>
    </source>
</evidence>
<evidence type="ECO:0000313" key="9">
    <source>
        <dbReference type="Proteomes" id="UP000253034"/>
    </source>
</evidence>
<dbReference type="PANTHER" id="PTHR43273">
    <property type="entry name" value="ANAEROBIC SULFATASE-MATURATING ENZYME HOMOLOG ASLB-RELATED"/>
    <property type="match status" value="1"/>
</dbReference>
<comment type="cofactor">
    <cofactor evidence="1">
        <name>[4Fe-4S] cluster</name>
        <dbReference type="ChEBI" id="CHEBI:49883"/>
    </cofactor>
</comment>
<reference evidence="8 9" key="1">
    <citation type="submission" date="2018-07" db="EMBL/GenBank/DDBJ databases">
        <title>Genomic Encyclopedia of Type Strains, Phase IV (KMG-IV): sequencing the most valuable type-strain genomes for metagenomic binning, comparative biology and taxonomic classification.</title>
        <authorList>
            <person name="Goeker M."/>
        </authorList>
    </citation>
    <scope>NUCLEOTIDE SEQUENCE [LARGE SCALE GENOMIC DNA]</scope>
    <source>
        <strain evidence="8 9">DSM 27016</strain>
    </source>
</reference>
<evidence type="ECO:0000256" key="5">
    <source>
        <dbReference type="ARBA" id="ARBA00023004"/>
    </source>
</evidence>
<keyword evidence="3" id="KW-0949">S-adenosyl-L-methionine</keyword>
<dbReference type="InterPro" id="IPR023867">
    <property type="entry name" value="Sulphatase_maturase_rSAM"/>
</dbReference>
<dbReference type="EMBL" id="QPJT01000023">
    <property type="protein sequence ID" value="RCX12217.1"/>
    <property type="molecule type" value="Genomic_DNA"/>
</dbReference>
<evidence type="ECO:0000256" key="2">
    <source>
        <dbReference type="ARBA" id="ARBA00022485"/>
    </source>
</evidence>
<organism evidence="8 9">
    <name type="scientific">Anaerobacterium chartisolvens</name>
    <dbReference type="NCBI Taxonomy" id="1297424"/>
    <lineage>
        <taxon>Bacteria</taxon>
        <taxon>Bacillati</taxon>
        <taxon>Bacillota</taxon>
        <taxon>Clostridia</taxon>
        <taxon>Eubacteriales</taxon>
        <taxon>Oscillospiraceae</taxon>
        <taxon>Anaerobacterium</taxon>
    </lineage>
</organism>
<dbReference type="SUPFAM" id="SSF102114">
    <property type="entry name" value="Radical SAM enzymes"/>
    <property type="match status" value="1"/>
</dbReference>
<keyword evidence="6" id="KW-0411">Iron-sulfur</keyword>